<dbReference type="Proteomes" id="UP000018725">
    <property type="component" value="Chromosome"/>
</dbReference>
<reference evidence="1 2" key="1">
    <citation type="journal article" date="2014" name="Genome Announc.">
        <title>Complete Genome Sequence of Pseudomonas sp. Strain TKP, Isolated from a gamma-Hexachlorocyclohexane-Degrading Mixed Culture.</title>
        <authorList>
            <person name="Ohtsubo Y."/>
            <person name="Kishida K."/>
            <person name="Sato T."/>
            <person name="Tabata M."/>
            <person name="Kawasumi T."/>
            <person name="Ogura Y."/>
            <person name="Hayashi T."/>
            <person name="Tsuda M."/>
            <person name="Nagata Y."/>
        </authorList>
    </citation>
    <scope>NUCLEOTIDE SEQUENCE [LARGE SCALE GENOMIC DNA]</scope>
    <source>
        <strain evidence="1 2">TKP</strain>
    </source>
</reference>
<evidence type="ECO:0000313" key="2">
    <source>
        <dbReference type="Proteomes" id="UP000018725"/>
    </source>
</evidence>
<evidence type="ECO:0000313" key="1">
    <source>
        <dbReference type="EMBL" id="AHC37951.1"/>
    </source>
</evidence>
<name>A0ACA7PDE0_9PSED</name>
<dbReference type="EMBL" id="CP006852">
    <property type="protein sequence ID" value="AHC37951.1"/>
    <property type="molecule type" value="Genomic_DNA"/>
</dbReference>
<keyword evidence="2" id="KW-1185">Reference proteome</keyword>
<accession>A0ACA7PDE0</accession>
<protein>
    <submittedName>
        <fullName evidence="1">Uncharacterized protein</fullName>
    </submittedName>
</protein>
<sequence>MSSGLNTDLPRVAAMPRNLCLTRQCLGLVTRIECSIRPLAGDNGMWTLLFAAGMTGEQPSTIKSQGPFHGPFVAENMLQSIVDSLTLHGYELVPDPQIWCLHMQAHLRQLNGSQECLAL</sequence>
<proteinExistence type="predicted"/>
<gene>
    <name evidence="1" type="ORF">U771_27395</name>
</gene>
<organism evidence="1 2">
    <name type="scientific">Pseudomonas gorinensis</name>
    <dbReference type="NCBI Taxonomy" id="3240790"/>
    <lineage>
        <taxon>Bacteria</taxon>
        <taxon>Pseudomonadati</taxon>
        <taxon>Pseudomonadota</taxon>
        <taxon>Gammaproteobacteria</taxon>
        <taxon>Pseudomonadales</taxon>
        <taxon>Pseudomonadaceae</taxon>
        <taxon>Pseudomonas</taxon>
    </lineage>
</organism>